<dbReference type="GO" id="GO:0046872">
    <property type="term" value="F:metal ion binding"/>
    <property type="evidence" value="ECO:0007669"/>
    <property type="project" value="UniProtKB-KW"/>
</dbReference>
<evidence type="ECO:0000256" key="10">
    <source>
        <dbReference type="ARBA" id="ARBA00030939"/>
    </source>
</evidence>
<comment type="similarity">
    <text evidence="2">Belongs to the PduL family.</text>
</comment>
<dbReference type="InterPro" id="IPR008300">
    <property type="entry name" value="PTAC"/>
</dbReference>
<accession>A0A9D1P1L3</accession>
<evidence type="ECO:0000256" key="9">
    <source>
        <dbReference type="ARBA" id="ARBA00030044"/>
    </source>
</evidence>
<evidence type="ECO:0000256" key="8">
    <source>
        <dbReference type="ARBA" id="ARBA00023315"/>
    </source>
</evidence>
<reference evidence="13" key="2">
    <citation type="journal article" date="2021" name="PeerJ">
        <title>Extensive microbial diversity within the chicken gut microbiome revealed by metagenomics and culture.</title>
        <authorList>
            <person name="Gilroy R."/>
            <person name="Ravi A."/>
            <person name="Getino M."/>
            <person name="Pursley I."/>
            <person name="Horton D.L."/>
            <person name="Alikhan N.F."/>
            <person name="Baker D."/>
            <person name="Gharbi K."/>
            <person name="Hall N."/>
            <person name="Watson M."/>
            <person name="Adriaenssens E.M."/>
            <person name="Foster-Nyarko E."/>
            <person name="Jarju S."/>
            <person name="Secka A."/>
            <person name="Antonio M."/>
            <person name="Oren A."/>
            <person name="Chaudhuri R.R."/>
            <person name="La Ragione R."/>
            <person name="Hildebrand F."/>
            <person name="Pallen M.J."/>
        </authorList>
    </citation>
    <scope>NUCLEOTIDE SEQUENCE</scope>
    <source>
        <strain evidence="13">CHK188-20938</strain>
    </source>
</reference>
<keyword evidence="5" id="KW-0808">Transferase</keyword>
<evidence type="ECO:0000256" key="2">
    <source>
        <dbReference type="ARBA" id="ARBA00007342"/>
    </source>
</evidence>
<evidence type="ECO:0000256" key="3">
    <source>
        <dbReference type="ARBA" id="ARBA00012206"/>
    </source>
</evidence>
<organism evidence="13 14">
    <name type="scientific">Candidatus Scatomonas pullistercoris</name>
    <dbReference type="NCBI Taxonomy" id="2840920"/>
    <lineage>
        <taxon>Bacteria</taxon>
        <taxon>Bacillati</taxon>
        <taxon>Bacillota</taxon>
        <taxon>Clostridia</taxon>
        <taxon>Lachnospirales</taxon>
        <taxon>Lachnospiraceae</taxon>
        <taxon>Lachnospiraceae incertae sedis</taxon>
        <taxon>Candidatus Scatomonas</taxon>
    </lineage>
</organism>
<sequence>MEKPEIQRAVLTELARRGLSRFVPAGISARHVHLAEADIEVLFGKGYHLHPIRPLSQPGQFAAREQVTVVGPRGRLEHVRVLGPARRESQVEISCSDTFVLGAKNCPVRLSGDLKGSPGVKLLGPEGQVELKQGLIVAARHLHMNEEQAGAFGIHDGQVVSVKITGARPCILDQVICRTGRGHELELHLDTDEANACALGNGDLVEVLVPGRKEAASEGAGEPEPAPVPQVPEEEILDLVTERDINDAFRDNKPRVYCGKRALITPAATDRAKAAGIQIIRMKGGD</sequence>
<evidence type="ECO:0000256" key="1">
    <source>
        <dbReference type="ARBA" id="ARBA00001947"/>
    </source>
</evidence>
<evidence type="ECO:0000256" key="7">
    <source>
        <dbReference type="ARBA" id="ARBA00022833"/>
    </source>
</evidence>
<comment type="catalytic activity">
    <reaction evidence="12">
        <text>propanoyl-CoA + phosphate = propanoyl phosphate + CoA</text>
        <dbReference type="Rhea" id="RHEA:28046"/>
        <dbReference type="ChEBI" id="CHEBI:43474"/>
        <dbReference type="ChEBI" id="CHEBI:57287"/>
        <dbReference type="ChEBI" id="CHEBI:57392"/>
        <dbReference type="ChEBI" id="CHEBI:58933"/>
        <dbReference type="EC" id="2.3.1.222"/>
    </reaction>
</comment>
<dbReference type="EMBL" id="DVOO01000011">
    <property type="protein sequence ID" value="HIV24809.1"/>
    <property type="molecule type" value="Genomic_DNA"/>
</dbReference>
<dbReference type="PANTHER" id="PTHR39453:SF1">
    <property type="entry name" value="PHOSPHATE PROPANOYLTRANSFERASE"/>
    <property type="match status" value="1"/>
</dbReference>
<dbReference type="NCBIfam" id="NF011652">
    <property type="entry name" value="PRK15070.1"/>
    <property type="match status" value="1"/>
</dbReference>
<dbReference type="Proteomes" id="UP000824169">
    <property type="component" value="Unassembled WGS sequence"/>
</dbReference>
<evidence type="ECO:0000313" key="13">
    <source>
        <dbReference type="EMBL" id="HIV24809.1"/>
    </source>
</evidence>
<reference evidence="13" key="1">
    <citation type="submission" date="2020-10" db="EMBL/GenBank/DDBJ databases">
        <authorList>
            <person name="Gilroy R."/>
        </authorList>
    </citation>
    <scope>NUCLEOTIDE SEQUENCE</scope>
    <source>
        <strain evidence="13">CHK188-20938</strain>
    </source>
</reference>
<protein>
    <recommendedName>
        <fullName evidence="4">Phosphate propanoyltransferase</fullName>
        <ecNumber evidence="3">2.3.1.222</ecNumber>
    </recommendedName>
    <alternativeName>
        <fullName evidence="10">Phosphate acyltransferase PduL</fullName>
    </alternativeName>
    <alternativeName>
        <fullName evidence="9">Phosphotransacylase PduL</fullName>
    </alternativeName>
    <alternativeName>
        <fullName evidence="11">Propanediol utilization protein PduL</fullName>
    </alternativeName>
</protein>
<evidence type="ECO:0000313" key="14">
    <source>
        <dbReference type="Proteomes" id="UP000824169"/>
    </source>
</evidence>
<evidence type="ECO:0000256" key="4">
    <source>
        <dbReference type="ARBA" id="ARBA00020837"/>
    </source>
</evidence>
<keyword evidence="6" id="KW-0479">Metal-binding</keyword>
<comment type="caution">
    <text evidence="13">The sequence shown here is derived from an EMBL/GenBank/DDBJ whole genome shotgun (WGS) entry which is preliminary data.</text>
</comment>
<dbReference type="AlphaFoldDB" id="A0A9D1P1L3"/>
<evidence type="ECO:0000256" key="11">
    <source>
        <dbReference type="ARBA" id="ARBA00033077"/>
    </source>
</evidence>
<gene>
    <name evidence="13" type="ORF">IAB71_03330</name>
</gene>
<dbReference type="Pfam" id="PF06130">
    <property type="entry name" value="PTAC"/>
    <property type="match status" value="1"/>
</dbReference>
<proteinExistence type="inferred from homology"/>
<dbReference type="PANTHER" id="PTHR39453">
    <property type="entry name" value="PHOSPHATE PROPANOYLTRANSFERASE"/>
    <property type="match status" value="1"/>
</dbReference>
<dbReference type="GO" id="GO:0016747">
    <property type="term" value="F:acyltransferase activity, transferring groups other than amino-acyl groups"/>
    <property type="evidence" value="ECO:0007669"/>
    <property type="project" value="InterPro"/>
</dbReference>
<keyword evidence="8" id="KW-0012">Acyltransferase</keyword>
<keyword evidence="7" id="KW-0862">Zinc</keyword>
<evidence type="ECO:0000256" key="5">
    <source>
        <dbReference type="ARBA" id="ARBA00022679"/>
    </source>
</evidence>
<dbReference type="EC" id="2.3.1.222" evidence="3"/>
<comment type="cofactor">
    <cofactor evidence="1">
        <name>Zn(2+)</name>
        <dbReference type="ChEBI" id="CHEBI:29105"/>
    </cofactor>
</comment>
<evidence type="ECO:0000256" key="6">
    <source>
        <dbReference type="ARBA" id="ARBA00022723"/>
    </source>
</evidence>
<evidence type="ECO:0000256" key="12">
    <source>
        <dbReference type="ARBA" id="ARBA00047589"/>
    </source>
</evidence>
<name>A0A9D1P1L3_9FIRM</name>